<dbReference type="Pfam" id="PF00644">
    <property type="entry name" value="PARP"/>
    <property type="match status" value="1"/>
</dbReference>
<keyword evidence="1" id="KW-0328">Glycosyltransferase</keyword>
<comment type="caution">
    <text evidence="3">The sequence shown here is derived from an EMBL/GenBank/DDBJ whole genome shotgun (WGS) entry which is preliminary data.</text>
</comment>
<dbReference type="EMBL" id="JAPFFF010000048">
    <property type="protein sequence ID" value="KAK8840102.1"/>
    <property type="molecule type" value="Genomic_DNA"/>
</dbReference>
<accession>A0ABR2H2V4</accession>
<evidence type="ECO:0000313" key="4">
    <source>
        <dbReference type="Proteomes" id="UP001470230"/>
    </source>
</evidence>
<dbReference type="EC" id="2.4.2.-" evidence="1"/>
<keyword evidence="4" id="KW-1185">Reference proteome</keyword>
<dbReference type="SUPFAM" id="SSF56399">
    <property type="entry name" value="ADP-ribosylation"/>
    <property type="match status" value="1"/>
</dbReference>
<dbReference type="Gene3D" id="3.90.228.10">
    <property type="match status" value="1"/>
</dbReference>
<dbReference type="Proteomes" id="UP001470230">
    <property type="component" value="Unassembled WGS sequence"/>
</dbReference>
<organism evidence="3 4">
    <name type="scientific">Tritrichomonas musculus</name>
    <dbReference type="NCBI Taxonomy" id="1915356"/>
    <lineage>
        <taxon>Eukaryota</taxon>
        <taxon>Metamonada</taxon>
        <taxon>Parabasalia</taxon>
        <taxon>Tritrichomonadida</taxon>
        <taxon>Tritrichomonadidae</taxon>
        <taxon>Tritrichomonas</taxon>
    </lineage>
</organism>
<gene>
    <name evidence="3" type="ORF">M9Y10_031039</name>
</gene>
<protein>
    <recommendedName>
        <fullName evidence="1">Poly [ADP-ribose] polymerase</fullName>
        <shortName evidence="1">PARP</shortName>
        <ecNumber evidence="1">2.4.2.-</ecNumber>
    </recommendedName>
</protein>
<name>A0ABR2H2V4_9EUKA</name>
<evidence type="ECO:0000256" key="1">
    <source>
        <dbReference type="RuleBase" id="RU362114"/>
    </source>
</evidence>
<proteinExistence type="predicted"/>
<evidence type="ECO:0000313" key="3">
    <source>
        <dbReference type="EMBL" id="KAK8840102.1"/>
    </source>
</evidence>
<keyword evidence="1" id="KW-0520">NAD</keyword>
<reference evidence="3 4" key="1">
    <citation type="submission" date="2024-04" db="EMBL/GenBank/DDBJ databases">
        <title>Tritrichomonas musculus Genome.</title>
        <authorList>
            <person name="Alves-Ferreira E."/>
            <person name="Grigg M."/>
            <person name="Lorenzi H."/>
            <person name="Galac M."/>
        </authorList>
    </citation>
    <scope>NUCLEOTIDE SEQUENCE [LARGE SCALE GENOMIC DNA]</scope>
    <source>
        <strain evidence="3 4">EAF2021</strain>
    </source>
</reference>
<evidence type="ECO:0000259" key="2">
    <source>
        <dbReference type="PROSITE" id="PS51059"/>
    </source>
</evidence>
<feature type="domain" description="PARP catalytic" evidence="2">
    <location>
        <begin position="1"/>
        <end position="100"/>
    </location>
</feature>
<sequence length="100" mass="11162">MMEKNEEGVKTINLGVRTVYHATTRESVESILNDQFLKPGSNGMFGPGIYFAATPFISKMKCTHIHRSIDAYILCEVDFGNALILEKPDTSLTLDSVKQH</sequence>
<keyword evidence="1" id="KW-0808">Transferase</keyword>
<dbReference type="InterPro" id="IPR012317">
    <property type="entry name" value="Poly(ADP-ribose)pol_cat_dom"/>
</dbReference>
<dbReference type="PROSITE" id="PS51059">
    <property type="entry name" value="PARP_CATALYTIC"/>
    <property type="match status" value="1"/>
</dbReference>